<accession>A0A836BP31</accession>
<dbReference type="Proteomes" id="UP000612055">
    <property type="component" value="Unassembled WGS sequence"/>
</dbReference>
<feature type="coiled-coil region" evidence="1">
    <location>
        <begin position="245"/>
        <end position="283"/>
    </location>
</feature>
<gene>
    <name evidence="3" type="ORF">HYH03_017659</name>
</gene>
<proteinExistence type="predicted"/>
<feature type="compositionally biased region" description="Pro residues" evidence="2">
    <location>
        <begin position="156"/>
        <end position="167"/>
    </location>
</feature>
<dbReference type="AlphaFoldDB" id="A0A836BP31"/>
<evidence type="ECO:0000313" key="4">
    <source>
        <dbReference type="Proteomes" id="UP000612055"/>
    </source>
</evidence>
<sequence>MDSGPQCPCVVHTRAYRAPVEHLLNCIKASGDELLVSRLRASLRHLGCADPAVRERVLPHRRPTCCACSSRSKPDLPTEEEGELQGPEQKHAEIARSLAPATSPAPAGDGDEDHADGWFRLGDSEGHEEGEEAEPTTPQSSPILRIPFADLGVARPSPPSQPAPEPVSPTASTRSSPDATSEPLPGPGPSSSPASLGPKLSEEWGWTGAMRGLQAELRRVAVKSGQLEQLEPWIDAVVPWAAQAHEAAQASVRRREERAAAAQAEAERRQAEVQRLKEQLAAARGCGYSGHRLAAHERTQRAVQLALRDEDLPSGGLMPRTRINARALNLAEEYDENFCLPPSRKQRAAAGGEAKSKAKPKPGGLALQPLSGNEGGAALRVSHPSAKGKDRGYTRARAGHPRHCGRESDAISYWAYS</sequence>
<feature type="region of interest" description="Disordered" evidence="2">
    <location>
        <begin position="68"/>
        <end position="203"/>
    </location>
</feature>
<keyword evidence="1" id="KW-0175">Coiled coil</keyword>
<organism evidence="3 4">
    <name type="scientific">Edaphochlamys debaryana</name>
    <dbReference type="NCBI Taxonomy" id="47281"/>
    <lineage>
        <taxon>Eukaryota</taxon>
        <taxon>Viridiplantae</taxon>
        <taxon>Chlorophyta</taxon>
        <taxon>core chlorophytes</taxon>
        <taxon>Chlorophyceae</taxon>
        <taxon>CS clade</taxon>
        <taxon>Chlamydomonadales</taxon>
        <taxon>Chlamydomonadales incertae sedis</taxon>
        <taxon>Edaphochlamys</taxon>
    </lineage>
</organism>
<comment type="caution">
    <text evidence="3">The sequence shown here is derived from an EMBL/GenBank/DDBJ whole genome shotgun (WGS) entry which is preliminary data.</text>
</comment>
<keyword evidence="4" id="KW-1185">Reference proteome</keyword>
<name>A0A836BP31_9CHLO</name>
<dbReference type="EMBL" id="JAEHOE010000175">
    <property type="protein sequence ID" value="KAG2483477.1"/>
    <property type="molecule type" value="Genomic_DNA"/>
</dbReference>
<evidence type="ECO:0000313" key="3">
    <source>
        <dbReference type="EMBL" id="KAG2483477.1"/>
    </source>
</evidence>
<protein>
    <submittedName>
        <fullName evidence="3">Uncharacterized protein</fullName>
    </submittedName>
</protein>
<feature type="compositionally biased region" description="Polar residues" evidence="2">
    <location>
        <begin position="170"/>
        <end position="179"/>
    </location>
</feature>
<feature type="region of interest" description="Disordered" evidence="2">
    <location>
        <begin position="344"/>
        <end position="407"/>
    </location>
</feature>
<evidence type="ECO:0000256" key="2">
    <source>
        <dbReference type="SAM" id="MobiDB-lite"/>
    </source>
</evidence>
<evidence type="ECO:0000256" key="1">
    <source>
        <dbReference type="SAM" id="Coils"/>
    </source>
</evidence>
<reference evidence="3" key="1">
    <citation type="journal article" date="2020" name="bioRxiv">
        <title>Comparative genomics of Chlamydomonas.</title>
        <authorList>
            <person name="Craig R.J."/>
            <person name="Hasan A.R."/>
            <person name="Ness R.W."/>
            <person name="Keightley P.D."/>
        </authorList>
    </citation>
    <scope>NUCLEOTIDE SEQUENCE</scope>
    <source>
        <strain evidence="3">CCAP 11/70</strain>
    </source>
</reference>